<dbReference type="GO" id="GO:0005829">
    <property type="term" value="C:cytosol"/>
    <property type="evidence" value="ECO:0007669"/>
    <property type="project" value="TreeGrafter"/>
</dbReference>
<dbReference type="STRING" id="640512.BC1003_3779"/>
<gene>
    <name evidence="2" type="ordered locus">BC1003_3779</name>
</gene>
<name>E1TJ99_BURSG</name>
<dbReference type="GO" id="GO:0016491">
    <property type="term" value="F:oxidoreductase activity"/>
    <property type="evidence" value="ECO:0007669"/>
    <property type="project" value="UniProtKB-ARBA"/>
</dbReference>
<dbReference type="PANTHER" id="PTHR30296:SF0">
    <property type="entry name" value="LACTATE UTILIZATION PROTEIN A"/>
    <property type="match status" value="1"/>
</dbReference>
<feature type="domain" description="Cysteine-rich" evidence="1">
    <location>
        <begin position="145"/>
        <end position="237"/>
    </location>
</feature>
<sequence>MCPPVHTSLPSSIHEHMKVALFIPCFIDAFYPEVGIATLELLERFGIEVDYSQEQTCCGQPMANSGAHADAAGAERVFARNFAGYDYIVGPSASCIHHVREHLTAIEQTDEVRKVRASAYELVEFLHDVVGAREFPWAEFPHRIGLHNSCSALRHLKEASMSEVAGQPFSKPRTLLEGVKGIEFVKPSRPDECCGFGGTFSVTEEPVSVRMGQDKVRDHLNAGAQYIVSGDMSCLMHQQGCAERMKADARFIHIAQVLNGARA</sequence>
<evidence type="ECO:0000313" key="2">
    <source>
        <dbReference type="EMBL" id="ADN59719.1"/>
    </source>
</evidence>
<feature type="domain" description="Cysteine-rich" evidence="1">
    <location>
        <begin position="19"/>
        <end position="99"/>
    </location>
</feature>
<dbReference type="KEGG" id="bgf:BC1003_3779"/>
<reference evidence="2" key="1">
    <citation type="submission" date="2010-09" db="EMBL/GenBank/DDBJ databases">
        <title>Complete sequence of chromosome2 of Burkholderia sp. CCGE1003.</title>
        <authorList>
            <consortium name="US DOE Joint Genome Institute"/>
            <person name="Lucas S."/>
            <person name="Copeland A."/>
            <person name="Lapidus A."/>
            <person name="Cheng J.-F."/>
            <person name="Bruce D."/>
            <person name="Goodwin L."/>
            <person name="Pitluck S."/>
            <person name="Daligault H."/>
            <person name="Davenport K."/>
            <person name="Detter J.C."/>
            <person name="Han C."/>
            <person name="Tapia R."/>
            <person name="Land M."/>
            <person name="Hauser L."/>
            <person name="Jeffries C."/>
            <person name="Kyrpides N."/>
            <person name="Ivanova N."/>
            <person name="Ovchinnikova G."/>
            <person name="Martinez-Romero E."/>
            <person name="Rogel M.A."/>
            <person name="Auchtung J."/>
            <person name="Tiedje J.M."/>
            <person name="Woyke T."/>
        </authorList>
    </citation>
    <scope>NUCLEOTIDE SEQUENCE</scope>
    <source>
        <strain evidence="2">CCGE1003</strain>
    </source>
</reference>
<evidence type="ECO:0000259" key="1">
    <source>
        <dbReference type="Pfam" id="PF02754"/>
    </source>
</evidence>
<protein>
    <recommendedName>
        <fullName evidence="1">Cysteine-rich domain-containing protein</fullName>
    </recommendedName>
</protein>
<dbReference type="HOGENOM" id="CLU_023081_1_0_4"/>
<dbReference type="EMBL" id="CP002218">
    <property type="protein sequence ID" value="ADN59719.1"/>
    <property type="molecule type" value="Genomic_DNA"/>
</dbReference>
<dbReference type="Pfam" id="PF02754">
    <property type="entry name" value="CCG"/>
    <property type="match status" value="2"/>
</dbReference>
<dbReference type="InterPro" id="IPR004017">
    <property type="entry name" value="Cys_rich_dom"/>
</dbReference>
<dbReference type="PANTHER" id="PTHR30296">
    <property type="entry name" value="UNCHARACTERIZED PROTEIN YKGE"/>
    <property type="match status" value="1"/>
</dbReference>
<dbReference type="eggNOG" id="COG0247">
    <property type="taxonomic scope" value="Bacteria"/>
</dbReference>
<proteinExistence type="predicted"/>
<accession>E1TJ99</accession>
<organism evidence="2">
    <name type="scientific">Burkholderia sp. (strain CCGE1003)</name>
    <dbReference type="NCBI Taxonomy" id="640512"/>
    <lineage>
        <taxon>Bacteria</taxon>
        <taxon>Pseudomonadati</taxon>
        <taxon>Pseudomonadota</taxon>
        <taxon>Betaproteobacteria</taxon>
        <taxon>Burkholderiales</taxon>
        <taxon>Burkholderiaceae</taxon>
        <taxon>Burkholderia</taxon>
    </lineage>
</organism>
<dbReference type="AlphaFoldDB" id="E1TJ99"/>